<evidence type="ECO:0000313" key="2">
    <source>
        <dbReference type="Proteomes" id="UP001260773"/>
    </source>
</evidence>
<dbReference type="AlphaFoldDB" id="A0AAW8S0J6"/>
<protein>
    <submittedName>
        <fullName evidence="1">Uncharacterized protein</fullName>
    </submittedName>
</protein>
<dbReference type="EMBL" id="JARPWH010000272">
    <property type="protein sequence ID" value="MDT2405295.1"/>
    <property type="molecule type" value="Genomic_DNA"/>
</dbReference>
<dbReference type="Proteomes" id="UP001260773">
    <property type="component" value="Unassembled WGS sequence"/>
</dbReference>
<name>A0AAW8S0J6_ENTAV</name>
<feature type="non-terminal residue" evidence="1">
    <location>
        <position position="1"/>
    </location>
</feature>
<feature type="non-terminal residue" evidence="1">
    <location>
        <position position="235"/>
    </location>
</feature>
<reference evidence="1" key="1">
    <citation type="submission" date="2023-03" db="EMBL/GenBank/DDBJ databases">
        <authorList>
            <person name="Shen W."/>
            <person name="Cai J."/>
        </authorList>
    </citation>
    <scope>NUCLEOTIDE SEQUENCE</scope>
    <source>
        <strain evidence="1">P33-2</strain>
    </source>
</reference>
<gene>
    <name evidence="1" type="ORF">P7D43_23400</name>
</gene>
<organism evidence="1 2">
    <name type="scientific">Enterococcus avium</name>
    <name type="common">Streptococcus avium</name>
    <dbReference type="NCBI Taxonomy" id="33945"/>
    <lineage>
        <taxon>Bacteria</taxon>
        <taxon>Bacillati</taxon>
        <taxon>Bacillota</taxon>
        <taxon>Bacilli</taxon>
        <taxon>Lactobacillales</taxon>
        <taxon>Enterococcaceae</taxon>
        <taxon>Enterococcus</taxon>
    </lineage>
</organism>
<accession>A0AAW8S0J6</accession>
<comment type="caution">
    <text evidence="1">The sequence shown here is derived from an EMBL/GenBank/DDBJ whole genome shotgun (WGS) entry which is preliminary data.</text>
</comment>
<proteinExistence type="predicted"/>
<sequence length="235" mass="26002">NKFDTVKAIEQLAPRIFEGMTVEEKIQYIKDNFISFSVTTRAKASSPNNKNLKVGIFLESTDSYTTKIQGDATEFTDFTVEINDSNFIDSQGFINALSYTDSSNGVVASSLNTDYIGVQLKVSLNALTVLNKSGFANEADLALKADLEEFQEYVTRDDNPHNVTAEQVGAYSKEEADENFTNKSDAEATYAKKTDLTKEKVGLGNVDNFATATQTEAEAAFNEERFMVPRTTRNL</sequence>
<evidence type="ECO:0000313" key="1">
    <source>
        <dbReference type="EMBL" id="MDT2405295.1"/>
    </source>
</evidence>